<feature type="transmembrane region" description="Helical" evidence="1">
    <location>
        <begin position="60"/>
        <end position="80"/>
    </location>
</feature>
<dbReference type="Proteomes" id="UP000632195">
    <property type="component" value="Unassembled WGS sequence"/>
</dbReference>
<keyword evidence="1" id="KW-0812">Transmembrane</keyword>
<dbReference type="Pfam" id="PF02517">
    <property type="entry name" value="Rce1-like"/>
    <property type="match status" value="1"/>
</dbReference>
<proteinExistence type="predicted"/>
<comment type="caution">
    <text evidence="3">The sequence shown here is derived from an EMBL/GenBank/DDBJ whole genome shotgun (WGS) entry which is preliminary data.</text>
</comment>
<keyword evidence="1" id="KW-1133">Transmembrane helix</keyword>
<dbReference type="GO" id="GO:0080120">
    <property type="term" value="P:CAAX-box protein maturation"/>
    <property type="evidence" value="ECO:0007669"/>
    <property type="project" value="UniProtKB-ARBA"/>
</dbReference>
<name>A0AA37F9W8_9ARCH</name>
<dbReference type="InterPro" id="IPR003675">
    <property type="entry name" value="Rce1/LyrA-like_dom"/>
</dbReference>
<protein>
    <recommendedName>
        <fullName evidence="2">CAAX prenyl protease 2/Lysostaphin resistance protein A-like domain-containing protein</fullName>
    </recommendedName>
</protein>
<reference evidence="3" key="2">
    <citation type="submission" date="2022-09" db="EMBL/GenBank/DDBJ databases">
        <authorList>
            <person name="Sun Q."/>
            <person name="Ohkuma M."/>
        </authorList>
    </citation>
    <scope>NUCLEOTIDE SEQUENCE</scope>
    <source>
        <strain evidence="3">JCM 13583</strain>
    </source>
</reference>
<feature type="transmembrane region" description="Helical" evidence="1">
    <location>
        <begin position="119"/>
        <end position="139"/>
    </location>
</feature>
<feature type="transmembrane region" description="Helical" evidence="1">
    <location>
        <begin position="86"/>
        <end position="107"/>
    </location>
</feature>
<keyword evidence="1" id="KW-0472">Membrane</keyword>
<accession>A0AA37F9W8</accession>
<evidence type="ECO:0000313" key="4">
    <source>
        <dbReference type="Proteomes" id="UP000632195"/>
    </source>
</evidence>
<feature type="domain" description="CAAX prenyl protease 2/Lysostaphin resistance protein A-like" evidence="2">
    <location>
        <begin position="84"/>
        <end position="182"/>
    </location>
</feature>
<gene>
    <name evidence="3" type="ORF">GCM10007108_15290</name>
</gene>
<reference evidence="3" key="1">
    <citation type="journal article" date="2014" name="Int. J. Syst. Evol. Microbiol.">
        <title>Complete genome sequence of Corynebacterium casei LMG S-19264T (=DSM 44701T), isolated from a smear-ripened cheese.</title>
        <authorList>
            <consortium name="US DOE Joint Genome Institute (JGI-PGF)"/>
            <person name="Walter F."/>
            <person name="Albersmeier A."/>
            <person name="Kalinowski J."/>
            <person name="Ruckert C."/>
        </authorList>
    </citation>
    <scope>NUCLEOTIDE SEQUENCE</scope>
    <source>
        <strain evidence="3">JCM 13583</strain>
    </source>
</reference>
<sequence length="203" mass="23295">MRDPLIFASTEAVQVSLFYLLLGRPSELTYLLYLLITPLFFVLCFIYVRDVRENLRGAFLNNWIWLLVAVIIVFVFAYIADRQPVSFIFSTAYYPVLIEDLNFRYIFPVYLGRRVGMGRAIVIQSIVYTVFYLSAVVMQPGAYPGAYSVLFVLDMFATGIFYGGLYYLKRNPYPAICAHLALYLMIPFVPASGGWFPYVVVPM</sequence>
<evidence type="ECO:0000313" key="3">
    <source>
        <dbReference type="EMBL" id="GGM78054.1"/>
    </source>
</evidence>
<evidence type="ECO:0000256" key="1">
    <source>
        <dbReference type="SAM" id="Phobius"/>
    </source>
</evidence>
<keyword evidence="4" id="KW-1185">Reference proteome</keyword>
<feature type="transmembrane region" description="Helical" evidence="1">
    <location>
        <begin position="180"/>
        <end position="200"/>
    </location>
</feature>
<feature type="transmembrane region" description="Helical" evidence="1">
    <location>
        <begin position="145"/>
        <end position="168"/>
    </location>
</feature>
<feature type="transmembrane region" description="Helical" evidence="1">
    <location>
        <begin position="28"/>
        <end position="48"/>
    </location>
</feature>
<dbReference type="EMBL" id="BMNY01000003">
    <property type="protein sequence ID" value="GGM78054.1"/>
    <property type="molecule type" value="Genomic_DNA"/>
</dbReference>
<evidence type="ECO:0000259" key="2">
    <source>
        <dbReference type="Pfam" id="PF02517"/>
    </source>
</evidence>
<dbReference type="GO" id="GO:0004175">
    <property type="term" value="F:endopeptidase activity"/>
    <property type="evidence" value="ECO:0007669"/>
    <property type="project" value="UniProtKB-ARBA"/>
</dbReference>
<dbReference type="AlphaFoldDB" id="A0AA37F9W8"/>
<organism evidence="3 4">
    <name type="scientific">Thermogymnomonas acidicola</name>
    <dbReference type="NCBI Taxonomy" id="399579"/>
    <lineage>
        <taxon>Archaea</taxon>
        <taxon>Methanobacteriati</taxon>
        <taxon>Thermoplasmatota</taxon>
        <taxon>Thermoplasmata</taxon>
        <taxon>Thermoplasmatales</taxon>
        <taxon>Thermogymnomonas</taxon>
    </lineage>
</organism>